<dbReference type="GO" id="GO:0008080">
    <property type="term" value="F:N-acetyltransferase activity"/>
    <property type="evidence" value="ECO:0007669"/>
    <property type="project" value="TreeGrafter"/>
</dbReference>
<evidence type="ECO:0000313" key="1">
    <source>
        <dbReference type="Proteomes" id="UP000887577"/>
    </source>
</evidence>
<reference evidence="2" key="1">
    <citation type="submission" date="2022-11" db="UniProtKB">
        <authorList>
            <consortium name="WormBaseParasite"/>
        </authorList>
    </citation>
    <scope>IDENTIFICATION</scope>
</reference>
<dbReference type="AlphaFoldDB" id="A0A914ZFC1"/>
<evidence type="ECO:0000313" key="2">
    <source>
        <dbReference type="WBParaSite" id="PSU_v2.g8975.t1"/>
    </source>
</evidence>
<name>A0A914ZFC1_9BILA</name>
<proteinExistence type="predicted"/>
<organism evidence="1 2">
    <name type="scientific">Panagrolaimus superbus</name>
    <dbReference type="NCBI Taxonomy" id="310955"/>
    <lineage>
        <taxon>Eukaryota</taxon>
        <taxon>Metazoa</taxon>
        <taxon>Ecdysozoa</taxon>
        <taxon>Nematoda</taxon>
        <taxon>Chromadorea</taxon>
        <taxon>Rhabditida</taxon>
        <taxon>Tylenchina</taxon>
        <taxon>Panagrolaimomorpha</taxon>
        <taxon>Panagrolaimoidea</taxon>
        <taxon>Panagrolaimidae</taxon>
        <taxon>Panagrolaimus</taxon>
    </lineage>
</organism>
<dbReference type="PANTHER" id="PTHR20905:SF1">
    <property type="entry name" value="AT07410P-RELATED"/>
    <property type="match status" value="1"/>
</dbReference>
<dbReference type="SUPFAM" id="SSF55729">
    <property type="entry name" value="Acyl-CoA N-acyltransferases (Nat)"/>
    <property type="match status" value="1"/>
</dbReference>
<sequence>MKKIVNPNWIPKNGKISLRIEIIDPSDLELITYFYNDHYVNHGNLWKSIKITSKECHPLSFDIVSLAIEKPVSLAAFDGNQLVAVQLNRVQSPDEFSKLFDGQLHHENPKLVIKDDYAKDIKNGPYNLQANRIYVILQETLKQAGKFLPKTTKNLGYFKAASVHPDYQKFGLGSYLGIESLKLFHVHHCEYIMGFTSVDATYKFSKKLGMKECFELPYSKYKKIQSLFLVNYQKREDC</sequence>
<dbReference type="WBParaSite" id="PSU_v2.g8975.t1">
    <property type="protein sequence ID" value="PSU_v2.g8975.t1"/>
    <property type="gene ID" value="PSU_v2.g8975"/>
</dbReference>
<accession>A0A914ZFC1</accession>
<dbReference type="Proteomes" id="UP000887577">
    <property type="component" value="Unplaced"/>
</dbReference>
<keyword evidence="1" id="KW-1185">Reference proteome</keyword>
<dbReference type="PANTHER" id="PTHR20905">
    <property type="entry name" value="N-ACETYLTRANSFERASE-RELATED"/>
    <property type="match status" value="1"/>
</dbReference>
<dbReference type="InterPro" id="IPR016181">
    <property type="entry name" value="Acyl_CoA_acyltransferase"/>
</dbReference>
<dbReference type="Gene3D" id="3.40.630.30">
    <property type="match status" value="1"/>
</dbReference>
<protein>
    <submittedName>
        <fullName evidence="2">N-acetyltransferase domain-containing protein</fullName>
    </submittedName>
</protein>